<sequence length="126" mass="14535">MFYLDNLYMYVLLSRWKGTHIMAMVRNTLDITKPIPQEVRARVRAGLKGRKIDLTDPDNPPLTAEELKEMAAQTRELKKKAMFSLRLSKTSILWWQSLGKGYTGLMTKFLEAAPQHPEWVKAALDN</sequence>
<proteinExistence type="predicted"/>
<dbReference type="AlphaFoldDB" id="A0A388TA42"/>
<protein>
    <submittedName>
        <fullName evidence="1">Uncharacterized protein</fullName>
    </submittedName>
</protein>
<dbReference type="EMBL" id="BGZN01000011">
    <property type="protein sequence ID" value="GBR73459.1"/>
    <property type="molecule type" value="Genomic_DNA"/>
</dbReference>
<dbReference type="Proteomes" id="UP000269352">
    <property type="component" value="Unassembled WGS sequence"/>
</dbReference>
<keyword evidence="2" id="KW-1185">Reference proteome</keyword>
<organism evidence="1 2">
    <name type="scientific">Termititenax aidoneus</name>
    <dbReference type="NCBI Taxonomy" id="2218524"/>
    <lineage>
        <taxon>Bacteria</taxon>
        <taxon>Bacillati</taxon>
        <taxon>Candidatus Margulisiibacteriota</taxon>
        <taxon>Candidatus Termititenacia</taxon>
        <taxon>Candidatus Termititenacales</taxon>
        <taxon>Candidatus Termititenacaceae</taxon>
        <taxon>Candidatus Termititenax</taxon>
    </lineage>
</organism>
<accession>A0A388TA42</accession>
<gene>
    <name evidence="1" type="ORF">NO1_0839</name>
</gene>
<reference evidence="1 2" key="1">
    <citation type="journal article" date="2019" name="ISME J.">
        <title>Genome analyses of uncultured TG2/ZB3 bacteria in 'Margulisbacteria' specifically attached to ectosymbiotic spirochetes of protists in the termite gut.</title>
        <authorList>
            <person name="Utami Y.D."/>
            <person name="Kuwahara H."/>
            <person name="Igai K."/>
            <person name="Murakami T."/>
            <person name="Sugaya K."/>
            <person name="Morikawa T."/>
            <person name="Nagura Y."/>
            <person name="Yuki M."/>
            <person name="Deevong P."/>
            <person name="Inoue T."/>
            <person name="Kihara K."/>
            <person name="Lo N."/>
            <person name="Yamada A."/>
            <person name="Ohkuma M."/>
            <person name="Hongoh Y."/>
        </authorList>
    </citation>
    <scope>NUCLEOTIDE SEQUENCE [LARGE SCALE GENOMIC DNA]</scope>
    <source>
        <strain evidence="1">NkOx7-01</strain>
    </source>
</reference>
<evidence type="ECO:0000313" key="1">
    <source>
        <dbReference type="EMBL" id="GBR73459.1"/>
    </source>
</evidence>
<evidence type="ECO:0000313" key="2">
    <source>
        <dbReference type="Proteomes" id="UP000269352"/>
    </source>
</evidence>
<name>A0A388TA42_TERA1</name>
<comment type="caution">
    <text evidence="1">The sequence shown here is derived from an EMBL/GenBank/DDBJ whole genome shotgun (WGS) entry which is preliminary data.</text>
</comment>